<proteinExistence type="predicted"/>
<dbReference type="AlphaFoldDB" id="A0A949NB21"/>
<accession>A0A949NB21</accession>
<sequence length="94" mass="8846">MSPPRSPPAGPLLVARESCAETLPPMPAAAPITTTIAGMSGGAVIGAAAGIGGNIGLGAIGSGIAGTDYQVDWESVAWSAGIGGFVGGIAGGLE</sequence>
<reference evidence="1" key="1">
    <citation type="submission" date="2021-06" db="EMBL/GenBank/DDBJ databases">
        <title>Sequencing of actinobacteria type strains.</title>
        <authorList>
            <person name="Nguyen G.-S."/>
            <person name="Wentzel A."/>
        </authorList>
    </citation>
    <scope>NUCLEOTIDE SEQUENCE</scope>
    <source>
        <strain evidence="1">P38-E01</strain>
    </source>
</reference>
<dbReference type="RefSeq" id="WP_216815126.1">
    <property type="nucleotide sequence ID" value="NZ_JAELVF020000004.1"/>
</dbReference>
<comment type="caution">
    <text evidence="1">The sequence shown here is derived from an EMBL/GenBank/DDBJ whole genome shotgun (WGS) entry which is preliminary data.</text>
</comment>
<keyword evidence="2" id="KW-1185">Reference proteome</keyword>
<organism evidence="1 2">
    <name type="scientific">Streptomyces tardus</name>
    <dbReference type="NCBI Taxonomy" id="2780544"/>
    <lineage>
        <taxon>Bacteria</taxon>
        <taxon>Bacillati</taxon>
        <taxon>Actinomycetota</taxon>
        <taxon>Actinomycetes</taxon>
        <taxon>Kitasatosporales</taxon>
        <taxon>Streptomycetaceae</taxon>
        <taxon>Streptomyces</taxon>
    </lineage>
</organism>
<protein>
    <submittedName>
        <fullName evidence="1">Uncharacterized protein</fullName>
    </submittedName>
</protein>
<gene>
    <name evidence="1" type="ORF">JGS22_023020</name>
</gene>
<evidence type="ECO:0000313" key="2">
    <source>
        <dbReference type="Proteomes" id="UP000694501"/>
    </source>
</evidence>
<evidence type="ECO:0000313" key="1">
    <source>
        <dbReference type="EMBL" id="MBU7600423.1"/>
    </source>
</evidence>
<dbReference type="EMBL" id="JAELVF020000004">
    <property type="protein sequence ID" value="MBU7600423.1"/>
    <property type="molecule type" value="Genomic_DNA"/>
</dbReference>
<dbReference type="Proteomes" id="UP000694501">
    <property type="component" value="Unassembled WGS sequence"/>
</dbReference>
<name>A0A949NB21_9ACTN</name>